<dbReference type="Pfam" id="PF08240">
    <property type="entry name" value="ADH_N"/>
    <property type="match status" value="1"/>
</dbReference>
<dbReference type="SUPFAM" id="SSF50129">
    <property type="entry name" value="GroES-like"/>
    <property type="match status" value="1"/>
</dbReference>
<evidence type="ECO:0000259" key="3">
    <source>
        <dbReference type="SMART" id="SM00829"/>
    </source>
</evidence>
<dbReference type="OrthoDB" id="48317at2759"/>
<dbReference type="AlphaFoldDB" id="A0A8H4NYQ4"/>
<dbReference type="InterPro" id="IPR013149">
    <property type="entry name" value="ADH-like_C"/>
</dbReference>
<dbReference type="SUPFAM" id="SSF51735">
    <property type="entry name" value="NAD(P)-binding Rossmann-fold domains"/>
    <property type="match status" value="1"/>
</dbReference>
<comment type="caution">
    <text evidence="4">The sequence shown here is derived from an EMBL/GenBank/DDBJ whole genome shotgun (WGS) entry which is preliminary data.</text>
</comment>
<dbReference type="PANTHER" id="PTHR45348">
    <property type="entry name" value="HYPOTHETICAL OXIDOREDUCTASE (EUROFUNG)"/>
    <property type="match status" value="1"/>
</dbReference>
<dbReference type="CDD" id="cd08249">
    <property type="entry name" value="enoyl_reductase_like"/>
    <property type="match status" value="1"/>
</dbReference>
<accession>A0A8H4NYQ4</accession>
<dbReference type="EMBL" id="JAADJG010000278">
    <property type="protein sequence ID" value="KAF4449581.1"/>
    <property type="molecule type" value="Genomic_DNA"/>
</dbReference>
<dbReference type="InterPro" id="IPR047122">
    <property type="entry name" value="Trans-enoyl_RdTase-like"/>
</dbReference>
<feature type="domain" description="Enoyl reductase (ER)" evidence="3">
    <location>
        <begin position="13"/>
        <end position="338"/>
    </location>
</feature>
<gene>
    <name evidence="4" type="ORF">F53441_7148</name>
</gene>
<name>A0A8H4NYQ4_9HYPO</name>
<reference evidence="4" key="1">
    <citation type="submission" date="2020-01" db="EMBL/GenBank/DDBJ databases">
        <title>Identification and distribution of gene clusters putatively required for synthesis of sphingolipid metabolism inhibitors in phylogenetically diverse species of the filamentous fungus Fusarium.</title>
        <authorList>
            <person name="Kim H.-S."/>
            <person name="Busman M."/>
            <person name="Brown D.W."/>
            <person name="Divon H."/>
            <person name="Uhlig S."/>
            <person name="Proctor R.H."/>
        </authorList>
    </citation>
    <scope>NUCLEOTIDE SEQUENCE</scope>
    <source>
        <strain evidence="4">NRRL 53441</strain>
    </source>
</reference>
<evidence type="ECO:0000313" key="4">
    <source>
        <dbReference type="EMBL" id="KAF4449581.1"/>
    </source>
</evidence>
<dbReference type="InterPro" id="IPR013154">
    <property type="entry name" value="ADH-like_N"/>
</dbReference>
<proteinExistence type="inferred from homology"/>
<dbReference type="SMART" id="SM00829">
    <property type="entry name" value="PKS_ER"/>
    <property type="match status" value="1"/>
</dbReference>
<sequence>MPSNNAAWLVAPKTSPLEVKEAPLTQPGEGHILVKNSAVAMNPVDVANLYVGIFIAANQYPVILGEDVAGTVEAVGPDVTTFKPGDRVLGYATSLASKDNANSAFQEYSVIRAECASKIPDDLAFEQAAVLPLSIATAAWALFGDSTLKMKYPSLNPEKTEETVLIWGGASSVGGSAIQLAKAAGYEVITTASAKNHEYVKGLGADHVFEYKSPQVTKDISSLLTGKKFAGAFDASGQDEAMDSASQSIVHADGFRKIICVRPPSSEVAGVEVKAILSISIINTPVAKAVFGDYVPAALEQGKFKAVPEAEVVGKGLESVQLGLTTLAKGVSAKKIVVSL</sequence>
<dbReference type="Pfam" id="PF00107">
    <property type="entry name" value="ADH_zinc_N"/>
    <property type="match status" value="1"/>
</dbReference>
<dbReference type="InterPro" id="IPR011032">
    <property type="entry name" value="GroES-like_sf"/>
</dbReference>
<evidence type="ECO:0000313" key="5">
    <source>
        <dbReference type="Proteomes" id="UP000605986"/>
    </source>
</evidence>
<dbReference type="Gene3D" id="3.40.50.720">
    <property type="entry name" value="NAD(P)-binding Rossmann-like Domain"/>
    <property type="match status" value="1"/>
</dbReference>
<evidence type="ECO:0000256" key="1">
    <source>
        <dbReference type="ARBA" id="ARBA00008072"/>
    </source>
</evidence>
<organism evidence="4 5">
    <name type="scientific">Fusarium austroafricanum</name>
    <dbReference type="NCBI Taxonomy" id="2364996"/>
    <lineage>
        <taxon>Eukaryota</taxon>
        <taxon>Fungi</taxon>
        <taxon>Dikarya</taxon>
        <taxon>Ascomycota</taxon>
        <taxon>Pezizomycotina</taxon>
        <taxon>Sordariomycetes</taxon>
        <taxon>Hypocreomycetidae</taxon>
        <taxon>Hypocreales</taxon>
        <taxon>Nectriaceae</taxon>
        <taxon>Fusarium</taxon>
        <taxon>Fusarium concolor species complex</taxon>
    </lineage>
</organism>
<dbReference type="PANTHER" id="PTHR45348:SF2">
    <property type="entry name" value="ZINC-TYPE ALCOHOL DEHYDROGENASE-LIKE PROTEIN C2E1P3.01"/>
    <property type="match status" value="1"/>
</dbReference>
<evidence type="ECO:0000256" key="2">
    <source>
        <dbReference type="ARBA" id="ARBA00023002"/>
    </source>
</evidence>
<keyword evidence="5" id="KW-1185">Reference proteome</keyword>
<comment type="similarity">
    <text evidence="1">Belongs to the zinc-containing alcohol dehydrogenase family.</text>
</comment>
<keyword evidence="2" id="KW-0560">Oxidoreductase</keyword>
<dbReference type="GO" id="GO:0016651">
    <property type="term" value="F:oxidoreductase activity, acting on NAD(P)H"/>
    <property type="evidence" value="ECO:0007669"/>
    <property type="project" value="InterPro"/>
</dbReference>
<dbReference type="InterPro" id="IPR036291">
    <property type="entry name" value="NAD(P)-bd_dom_sf"/>
</dbReference>
<dbReference type="InterPro" id="IPR020843">
    <property type="entry name" value="ER"/>
</dbReference>
<dbReference type="Proteomes" id="UP000605986">
    <property type="component" value="Unassembled WGS sequence"/>
</dbReference>
<protein>
    <recommendedName>
        <fullName evidence="3">Enoyl reductase (ER) domain-containing protein</fullName>
    </recommendedName>
</protein>
<dbReference type="Gene3D" id="3.90.180.10">
    <property type="entry name" value="Medium-chain alcohol dehydrogenases, catalytic domain"/>
    <property type="match status" value="1"/>
</dbReference>